<organism evidence="4 5">
    <name type="scientific">Clostridium brassicae</name>
    <dbReference type="NCBI Taxonomy" id="2999072"/>
    <lineage>
        <taxon>Bacteria</taxon>
        <taxon>Bacillati</taxon>
        <taxon>Bacillota</taxon>
        <taxon>Clostridia</taxon>
        <taxon>Eubacteriales</taxon>
        <taxon>Clostridiaceae</taxon>
        <taxon>Clostridium</taxon>
    </lineage>
</organism>
<dbReference type="SUPFAM" id="SSF52540">
    <property type="entry name" value="P-loop containing nucleoside triphosphate hydrolases"/>
    <property type="match status" value="1"/>
</dbReference>
<dbReference type="Proteomes" id="UP001144612">
    <property type="component" value="Unassembled WGS sequence"/>
</dbReference>
<protein>
    <submittedName>
        <fullName evidence="4">ABC transporter ATP-binding protein</fullName>
    </submittedName>
</protein>
<accession>A0ABT4DBH6</accession>
<feature type="domain" description="ABC transporter" evidence="3">
    <location>
        <begin position="4"/>
        <end position="236"/>
    </location>
</feature>
<dbReference type="PROSITE" id="PS50893">
    <property type="entry name" value="ABC_TRANSPORTER_2"/>
    <property type="match status" value="1"/>
</dbReference>
<dbReference type="PANTHER" id="PTHR43582">
    <property type="entry name" value="LINEARMYCIN RESISTANCE ATP-BINDING PROTEIN LNRL"/>
    <property type="match status" value="1"/>
</dbReference>
<evidence type="ECO:0000259" key="3">
    <source>
        <dbReference type="PROSITE" id="PS50893"/>
    </source>
</evidence>
<keyword evidence="5" id="KW-1185">Reference proteome</keyword>
<comment type="caution">
    <text evidence="4">The sequence shown here is derived from an EMBL/GenBank/DDBJ whole genome shotgun (WGS) entry which is preliminary data.</text>
</comment>
<dbReference type="EMBL" id="JAPQFJ010000015">
    <property type="protein sequence ID" value="MCY6959667.1"/>
    <property type="molecule type" value="Genomic_DNA"/>
</dbReference>
<dbReference type="InterPro" id="IPR003593">
    <property type="entry name" value="AAA+_ATPase"/>
</dbReference>
<reference evidence="4" key="1">
    <citation type="submission" date="2022-12" db="EMBL/GenBank/DDBJ databases">
        <title>Clostridium sp. nov., isolated from industrial wastewater.</title>
        <authorList>
            <person name="Jiayan W."/>
        </authorList>
    </citation>
    <scope>NUCLEOTIDE SEQUENCE</scope>
    <source>
        <strain evidence="4">ZC22-4</strain>
    </source>
</reference>
<keyword evidence="2 4" id="KW-0067">ATP-binding</keyword>
<dbReference type="GO" id="GO:0005524">
    <property type="term" value="F:ATP binding"/>
    <property type="evidence" value="ECO:0007669"/>
    <property type="project" value="UniProtKB-KW"/>
</dbReference>
<dbReference type="SMART" id="SM00382">
    <property type="entry name" value="AAA"/>
    <property type="match status" value="1"/>
</dbReference>
<dbReference type="InterPro" id="IPR027417">
    <property type="entry name" value="P-loop_NTPase"/>
</dbReference>
<dbReference type="Gene3D" id="3.40.50.300">
    <property type="entry name" value="P-loop containing nucleotide triphosphate hydrolases"/>
    <property type="match status" value="1"/>
</dbReference>
<dbReference type="RefSeq" id="WP_268062103.1">
    <property type="nucleotide sequence ID" value="NZ_JAPQFJ010000015.1"/>
</dbReference>
<proteinExistence type="predicted"/>
<keyword evidence="1" id="KW-0547">Nucleotide-binding</keyword>
<dbReference type="Pfam" id="PF00005">
    <property type="entry name" value="ABC_tran"/>
    <property type="match status" value="1"/>
</dbReference>
<name>A0ABT4DBH6_9CLOT</name>
<dbReference type="InterPro" id="IPR003439">
    <property type="entry name" value="ABC_transporter-like_ATP-bd"/>
</dbReference>
<evidence type="ECO:0000256" key="2">
    <source>
        <dbReference type="ARBA" id="ARBA00022840"/>
    </source>
</evidence>
<sequence length="317" mass="36171">MEAIYVENVVKRYKNGVEALNGLSLTVKEGEIFSLLGQNGAGKSTLINILTTYLEPTSGIAKILGSDIYTETNKVRRSIACVAQKTSIDTYLSLKENMMIQSKLYKIPKAKAEERMKTLISCFSLERYLDYPVSSYSGGVKRRLDIALNLMSNPQILFLDEPTVGMDIQSRMAMWDMMKKIRDEFGTTIFLTTHYLEEADDLSDTICIMRDGKEVIQGTPAKLRELIKQDILSIRFTNKNESKACLVELSKARNDIKLSLRDEKILIYSKQSREDFQKINQWLFKSQIKFEGIEIVQPTLEDVFLRLTEVNGLEEIS</sequence>
<evidence type="ECO:0000313" key="5">
    <source>
        <dbReference type="Proteomes" id="UP001144612"/>
    </source>
</evidence>
<evidence type="ECO:0000313" key="4">
    <source>
        <dbReference type="EMBL" id="MCY6959667.1"/>
    </source>
</evidence>
<dbReference type="PANTHER" id="PTHR43582:SF2">
    <property type="entry name" value="LINEARMYCIN RESISTANCE ATP-BINDING PROTEIN LNRL"/>
    <property type="match status" value="1"/>
</dbReference>
<evidence type="ECO:0000256" key="1">
    <source>
        <dbReference type="ARBA" id="ARBA00022741"/>
    </source>
</evidence>
<gene>
    <name evidence="4" type="ORF">OW729_13685</name>
</gene>